<evidence type="ECO:0000313" key="6">
    <source>
        <dbReference type="EMBL" id="CAH1058899.1"/>
    </source>
</evidence>
<dbReference type="PANTHER" id="PTHR30055:SF234">
    <property type="entry name" value="HTH-TYPE TRANSCRIPTIONAL REGULATOR BETI"/>
    <property type="match status" value="1"/>
</dbReference>
<keyword evidence="2 4" id="KW-0238">DNA-binding</keyword>
<dbReference type="SUPFAM" id="SSF46689">
    <property type="entry name" value="Homeodomain-like"/>
    <property type="match status" value="1"/>
</dbReference>
<evidence type="ECO:0000313" key="7">
    <source>
        <dbReference type="Proteomes" id="UP000838749"/>
    </source>
</evidence>
<protein>
    <submittedName>
        <fullName evidence="6">HTH-type transcriptional regulator BetI</fullName>
    </submittedName>
</protein>
<feature type="domain" description="HTH tetR-type" evidence="5">
    <location>
        <begin position="4"/>
        <end position="64"/>
    </location>
</feature>
<dbReference type="Pfam" id="PF17937">
    <property type="entry name" value="TetR_C_28"/>
    <property type="match status" value="1"/>
</dbReference>
<keyword evidence="3" id="KW-0804">Transcription</keyword>
<keyword evidence="1" id="KW-0805">Transcription regulation</keyword>
<evidence type="ECO:0000259" key="5">
    <source>
        <dbReference type="PROSITE" id="PS50977"/>
    </source>
</evidence>
<dbReference type="Proteomes" id="UP000838749">
    <property type="component" value="Unassembled WGS sequence"/>
</dbReference>
<organism evidence="6 7">
    <name type="scientific">Paenibacillus pseudetheri</name>
    <dbReference type="NCBI Taxonomy" id="2897682"/>
    <lineage>
        <taxon>Bacteria</taxon>
        <taxon>Bacillati</taxon>
        <taxon>Bacillota</taxon>
        <taxon>Bacilli</taxon>
        <taxon>Bacillales</taxon>
        <taxon>Paenibacillaceae</taxon>
        <taxon>Paenibacillus</taxon>
    </lineage>
</organism>
<gene>
    <name evidence="6" type="primary">betI_4</name>
    <name evidence="6" type="ORF">PAECIP111894_05085</name>
</gene>
<name>A0ABM9BKA8_9BACL</name>
<keyword evidence="7" id="KW-1185">Reference proteome</keyword>
<dbReference type="InterPro" id="IPR036271">
    <property type="entry name" value="Tet_transcr_reg_TetR-rel_C_sf"/>
</dbReference>
<evidence type="ECO:0000256" key="2">
    <source>
        <dbReference type="ARBA" id="ARBA00023125"/>
    </source>
</evidence>
<evidence type="ECO:0000256" key="4">
    <source>
        <dbReference type="PROSITE-ProRule" id="PRU00335"/>
    </source>
</evidence>
<dbReference type="InterPro" id="IPR041479">
    <property type="entry name" value="TetR_CgmR_C"/>
</dbReference>
<sequence>MNSNSKRKTILLAASTVVKNNGVEKLTLEAVAKEAGVSKGGLLHHFPNKEALIIGMVEELTNDFFNNVQDRAMSEMVEKGKWSRAITEAIDEDLKEGKEIGTALTAALFTNPDILSKFQNQYATWQQNIENDGIDPVRSTIVRLAADGLWYSEMFGLGVLDDELRTKVIHELINMTK</sequence>
<evidence type="ECO:0000256" key="1">
    <source>
        <dbReference type="ARBA" id="ARBA00023015"/>
    </source>
</evidence>
<dbReference type="PANTHER" id="PTHR30055">
    <property type="entry name" value="HTH-TYPE TRANSCRIPTIONAL REGULATOR RUTR"/>
    <property type="match status" value="1"/>
</dbReference>
<accession>A0ABM9BKA8</accession>
<dbReference type="Pfam" id="PF00440">
    <property type="entry name" value="TetR_N"/>
    <property type="match status" value="1"/>
</dbReference>
<dbReference type="InterPro" id="IPR009057">
    <property type="entry name" value="Homeodomain-like_sf"/>
</dbReference>
<reference evidence="6" key="1">
    <citation type="submission" date="2021-12" db="EMBL/GenBank/DDBJ databases">
        <authorList>
            <person name="Criscuolo A."/>
        </authorList>
    </citation>
    <scope>NUCLEOTIDE SEQUENCE</scope>
    <source>
        <strain evidence="6">CIP111894</strain>
    </source>
</reference>
<feature type="DNA-binding region" description="H-T-H motif" evidence="4">
    <location>
        <begin position="27"/>
        <end position="46"/>
    </location>
</feature>
<dbReference type="PROSITE" id="PS50977">
    <property type="entry name" value="HTH_TETR_2"/>
    <property type="match status" value="1"/>
</dbReference>
<dbReference type="SUPFAM" id="SSF48498">
    <property type="entry name" value="Tetracyclin repressor-like, C-terminal domain"/>
    <property type="match status" value="1"/>
</dbReference>
<evidence type="ECO:0000256" key="3">
    <source>
        <dbReference type="ARBA" id="ARBA00023163"/>
    </source>
</evidence>
<dbReference type="Gene3D" id="1.10.357.10">
    <property type="entry name" value="Tetracycline Repressor, domain 2"/>
    <property type="match status" value="1"/>
</dbReference>
<dbReference type="InterPro" id="IPR050109">
    <property type="entry name" value="HTH-type_TetR-like_transc_reg"/>
</dbReference>
<dbReference type="EMBL" id="CAKMAB010000041">
    <property type="protein sequence ID" value="CAH1058899.1"/>
    <property type="molecule type" value="Genomic_DNA"/>
</dbReference>
<proteinExistence type="predicted"/>
<dbReference type="PRINTS" id="PR00455">
    <property type="entry name" value="HTHTETR"/>
</dbReference>
<dbReference type="InterPro" id="IPR001647">
    <property type="entry name" value="HTH_TetR"/>
</dbReference>
<comment type="caution">
    <text evidence="6">The sequence shown here is derived from an EMBL/GenBank/DDBJ whole genome shotgun (WGS) entry which is preliminary data.</text>
</comment>